<proteinExistence type="predicted"/>
<accession>A0A1J1IEU8</accession>
<reference evidence="2 3" key="1">
    <citation type="submission" date="2015-04" db="EMBL/GenBank/DDBJ databases">
        <authorList>
            <person name="Syromyatnikov M.Y."/>
            <person name="Popov V.N."/>
        </authorList>
    </citation>
    <scope>NUCLEOTIDE SEQUENCE [LARGE SCALE GENOMIC DNA]</scope>
</reference>
<gene>
    <name evidence="2" type="ORF">CLUMA_CG010915</name>
</gene>
<evidence type="ECO:0000313" key="3">
    <source>
        <dbReference type="Proteomes" id="UP000183832"/>
    </source>
</evidence>
<dbReference type="AlphaFoldDB" id="A0A1J1IEU8"/>
<dbReference type="Proteomes" id="UP000183832">
    <property type="component" value="Unassembled WGS sequence"/>
</dbReference>
<organism evidence="2 3">
    <name type="scientific">Clunio marinus</name>
    <dbReference type="NCBI Taxonomy" id="568069"/>
    <lineage>
        <taxon>Eukaryota</taxon>
        <taxon>Metazoa</taxon>
        <taxon>Ecdysozoa</taxon>
        <taxon>Arthropoda</taxon>
        <taxon>Hexapoda</taxon>
        <taxon>Insecta</taxon>
        <taxon>Pterygota</taxon>
        <taxon>Neoptera</taxon>
        <taxon>Endopterygota</taxon>
        <taxon>Diptera</taxon>
        <taxon>Nematocera</taxon>
        <taxon>Chironomoidea</taxon>
        <taxon>Chironomidae</taxon>
        <taxon>Clunio</taxon>
    </lineage>
</organism>
<dbReference type="STRING" id="568069.A0A1J1IEU8"/>
<keyword evidence="3" id="KW-1185">Reference proteome</keyword>
<dbReference type="OrthoDB" id="10535357at2759"/>
<evidence type="ECO:0000256" key="1">
    <source>
        <dbReference type="SAM" id="MobiDB-lite"/>
    </source>
</evidence>
<feature type="compositionally biased region" description="Pro residues" evidence="1">
    <location>
        <begin position="128"/>
        <end position="137"/>
    </location>
</feature>
<dbReference type="EMBL" id="CVRI01000047">
    <property type="protein sequence ID" value="CRK97526.1"/>
    <property type="molecule type" value="Genomic_DNA"/>
</dbReference>
<feature type="region of interest" description="Disordered" evidence="1">
    <location>
        <begin position="117"/>
        <end position="137"/>
    </location>
</feature>
<sequence>MFRIIAITCTLFLTIKHQVNQNRSSLSLLLAENVCVIHQTAAFHFCKCRDQGKDVCNCNKDILSPRPYPIQLPRIPKHQPIKICKEQILTPPGPKHFSPISDPCNCGHKLVKPAPLPRHKPNCQHQPQPTPDYPPPPPPPPTCSCHNKDCGHAVRAPDHYQNFGHDDATIYFETSKPKASHAPAKPKYVPADIVSISIANQLAKTAKLGISERNLQYGSLKEPTVQFKSTKKHSINEESFYDTKGSILEIKPHIFKHEVVSSEEVSEEEKPNPKSSHVFNPAHLSYDQIGYKPYDPAGQQRYVVVRNSEVVKHDCNRPSSPKFHHHKKESSCGCHKDLLIDQANFSEHESFSHEFGQDHWGGKFTT</sequence>
<name>A0A1J1IEU8_9DIPT</name>
<evidence type="ECO:0000313" key="2">
    <source>
        <dbReference type="EMBL" id="CRK97526.1"/>
    </source>
</evidence>
<protein>
    <submittedName>
        <fullName evidence="2">CLUMA_CG010915, isoform A</fullName>
    </submittedName>
</protein>